<feature type="transmembrane region" description="Helical" evidence="7">
    <location>
        <begin position="9"/>
        <end position="30"/>
    </location>
</feature>
<gene>
    <name evidence="9" type="ORF">HGMM_OP1C071</name>
</gene>
<keyword evidence="5 7" id="KW-1133">Transmembrane helix</keyword>
<evidence type="ECO:0000259" key="8">
    <source>
        <dbReference type="PROSITE" id="PS50928"/>
    </source>
</evidence>
<evidence type="ECO:0000256" key="3">
    <source>
        <dbReference type="ARBA" id="ARBA00022475"/>
    </source>
</evidence>
<evidence type="ECO:0000256" key="1">
    <source>
        <dbReference type="ARBA" id="ARBA00004651"/>
    </source>
</evidence>
<dbReference type="PANTHER" id="PTHR30465:SF43">
    <property type="entry name" value="OLIGOPEPTIDE ABC TRANSPORTER, PERMEASE PROTEIN"/>
    <property type="match status" value="1"/>
</dbReference>
<feature type="transmembrane region" description="Helical" evidence="7">
    <location>
        <begin position="245"/>
        <end position="265"/>
    </location>
</feature>
<dbReference type="CDD" id="cd06261">
    <property type="entry name" value="TM_PBP2"/>
    <property type="match status" value="1"/>
</dbReference>
<dbReference type="PROSITE" id="PS50928">
    <property type="entry name" value="ABC_TM1"/>
    <property type="match status" value="1"/>
</dbReference>
<feature type="transmembrane region" description="Helical" evidence="7">
    <location>
        <begin position="349"/>
        <end position="375"/>
    </location>
</feature>
<evidence type="ECO:0000256" key="5">
    <source>
        <dbReference type="ARBA" id="ARBA00022989"/>
    </source>
</evidence>
<evidence type="ECO:0000256" key="2">
    <source>
        <dbReference type="ARBA" id="ARBA00022448"/>
    </source>
</evidence>
<dbReference type="AlphaFoldDB" id="H5SQE0"/>
<reference evidence="9" key="2">
    <citation type="journal article" date="2012" name="PLoS ONE">
        <title>A Deeply Branching Thermophilic Bacterium with an Ancient Acetyl-CoA Pathway Dominates a Subsurface Ecosystem.</title>
        <authorList>
            <person name="Takami H."/>
            <person name="Noguchi H."/>
            <person name="Takaki Y."/>
            <person name="Uchiyama I."/>
            <person name="Toyoda A."/>
            <person name="Nishi S."/>
            <person name="Chee G.-J."/>
            <person name="Arai W."/>
            <person name="Nunoura T."/>
            <person name="Itoh T."/>
            <person name="Hattori M."/>
            <person name="Takai K."/>
        </authorList>
    </citation>
    <scope>NUCLEOTIDE SEQUENCE</scope>
</reference>
<dbReference type="GO" id="GO:0005886">
    <property type="term" value="C:plasma membrane"/>
    <property type="evidence" value="ECO:0007669"/>
    <property type="project" value="UniProtKB-SubCell"/>
</dbReference>
<keyword evidence="4 7" id="KW-0812">Transmembrane</keyword>
<feature type="transmembrane region" description="Helical" evidence="7">
    <location>
        <begin position="170"/>
        <end position="195"/>
    </location>
</feature>
<comment type="subcellular location">
    <subcellularLocation>
        <location evidence="1 7">Cell membrane</location>
        <topology evidence="1 7">Multi-pass membrane protein</topology>
    </subcellularLocation>
</comment>
<feature type="transmembrane region" description="Helical" evidence="7">
    <location>
        <begin position="306"/>
        <end position="329"/>
    </location>
</feature>
<evidence type="ECO:0000256" key="4">
    <source>
        <dbReference type="ARBA" id="ARBA00022692"/>
    </source>
</evidence>
<evidence type="ECO:0000256" key="6">
    <source>
        <dbReference type="ARBA" id="ARBA00023136"/>
    </source>
</evidence>
<evidence type="ECO:0000313" key="9">
    <source>
        <dbReference type="EMBL" id="BAL58376.1"/>
    </source>
</evidence>
<comment type="similarity">
    <text evidence="7">Belongs to the binding-protein-dependent transport system permease family.</text>
</comment>
<keyword evidence="2 7" id="KW-0813">Transport</keyword>
<dbReference type="InterPro" id="IPR035906">
    <property type="entry name" value="MetI-like_sf"/>
</dbReference>
<evidence type="ECO:0000256" key="7">
    <source>
        <dbReference type="RuleBase" id="RU363032"/>
    </source>
</evidence>
<reference evidence="9" key="1">
    <citation type="journal article" date="2005" name="Environ. Microbiol.">
        <title>Genetic and functional properties of uncultivated thermophilic crenarchaeotes from a subsurface gold mine as revealed by analysis of genome fragments.</title>
        <authorList>
            <person name="Nunoura T."/>
            <person name="Hirayama H."/>
            <person name="Takami H."/>
            <person name="Oida H."/>
            <person name="Nishi S."/>
            <person name="Shimamura S."/>
            <person name="Suzuki Y."/>
            <person name="Inagaki F."/>
            <person name="Takai K."/>
            <person name="Nealson K.H."/>
            <person name="Horikoshi K."/>
        </authorList>
    </citation>
    <scope>NUCLEOTIDE SEQUENCE</scope>
</reference>
<keyword evidence="3" id="KW-1003">Cell membrane</keyword>
<proteinExistence type="inferred from homology"/>
<dbReference type="PANTHER" id="PTHR30465">
    <property type="entry name" value="INNER MEMBRANE ABC TRANSPORTER"/>
    <property type="match status" value="1"/>
</dbReference>
<name>H5SQE0_ACEAU</name>
<sequence length="382" mass="43665">MLNYIVRRLIYMIPTMFVISIVAFFVVQLAPGDFLTKYKLNERISQETLQNIAKHLGLEKPCEPLQWQWGGCVERYWRWLKGILFSSESVDPVTGKPWQVWSVNTQFPFIHWNPDFGFSFETNQPVSKLFWERLPLTLLVTIPTFLFAWLISLPLGIYAATRQYSLGDTIFTLLGFAGLSIPNFFLALVLMYWLVVSLTPTLCGWGWQFFCPGNPGASVGGLFVQEHMGGSPWPWDWSLKKWLDYLWHLWPAVLVIGGSSIAGLMRIMRGQMLDILGSQYIMTARAKGLSERVVIYKHALRNALNVMISIFGQSLPGLIGGALITAIVLNFPTVERLFYDALRAYDDYLVQTLLMFFAVLLLLGNLLADIMLAWVDPRIRYD</sequence>
<feature type="transmembrane region" description="Helical" evidence="7">
    <location>
        <begin position="136"/>
        <end position="158"/>
    </location>
</feature>
<dbReference type="SUPFAM" id="SSF161098">
    <property type="entry name" value="MetI-like"/>
    <property type="match status" value="1"/>
</dbReference>
<dbReference type="InterPro" id="IPR045621">
    <property type="entry name" value="BPD_transp_1_N"/>
</dbReference>
<dbReference type="Pfam" id="PF00528">
    <property type="entry name" value="BPD_transp_1"/>
    <property type="match status" value="1"/>
</dbReference>
<feature type="domain" description="ABC transmembrane type-1" evidence="8">
    <location>
        <begin position="134"/>
        <end position="372"/>
    </location>
</feature>
<keyword evidence="6 7" id="KW-0472">Membrane</keyword>
<organism evidence="9">
    <name type="scientific">Acetithermum autotrophicum</name>
    <dbReference type="NCBI Taxonomy" id="1446466"/>
    <lineage>
        <taxon>Bacteria</taxon>
        <taxon>Candidatus Bipolaricaulota</taxon>
        <taxon>Candidatus Acetithermum</taxon>
    </lineage>
</organism>
<dbReference type="InterPro" id="IPR000515">
    <property type="entry name" value="MetI-like"/>
</dbReference>
<dbReference type="Pfam" id="PF19300">
    <property type="entry name" value="BPD_transp_1_N"/>
    <property type="match status" value="1"/>
</dbReference>
<dbReference type="EMBL" id="AP011800">
    <property type="protein sequence ID" value="BAL58376.1"/>
    <property type="molecule type" value="Genomic_DNA"/>
</dbReference>
<dbReference type="Gene3D" id="1.10.3720.10">
    <property type="entry name" value="MetI-like"/>
    <property type="match status" value="1"/>
</dbReference>
<protein>
    <submittedName>
        <fullName evidence="9">Peptide/nickel transport system permease protein</fullName>
    </submittedName>
</protein>
<accession>H5SQE0</accession>
<dbReference type="GO" id="GO:0055085">
    <property type="term" value="P:transmembrane transport"/>
    <property type="evidence" value="ECO:0007669"/>
    <property type="project" value="InterPro"/>
</dbReference>